<evidence type="ECO:0000256" key="8">
    <source>
        <dbReference type="ARBA" id="ARBA00023163"/>
    </source>
</evidence>
<evidence type="ECO:0000256" key="4">
    <source>
        <dbReference type="ARBA" id="ARBA00022490"/>
    </source>
</evidence>
<dbReference type="InterPro" id="IPR024783">
    <property type="entry name" value="TORC_N"/>
</dbReference>
<dbReference type="EMBL" id="LNIX01000001">
    <property type="protein sequence ID" value="OXA61419.1"/>
    <property type="molecule type" value="Genomic_DNA"/>
</dbReference>
<feature type="domain" description="Transducer of regulated CREB activity C-terminal" evidence="12">
    <location>
        <begin position="538"/>
        <end position="573"/>
    </location>
</feature>
<dbReference type="Pfam" id="PF12884">
    <property type="entry name" value="TORC_N"/>
    <property type="match status" value="1"/>
</dbReference>
<comment type="similarity">
    <text evidence="3">Belongs to the TORC family.</text>
</comment>
<dbReference type="GO" id="GO:0005634">
    <property type="term" value="C:nucleus"/>
    <property type="evidence" value="ECO:0007669"/>
    <property type="project" value="UniProtKB-SubCell"/>
</dbReference>
<dbReference type="OrthoDB" id="8947034at2759"/>
<feature type="compositionally biased region" description="Polar residues" evidence="10">
    <location>
        <begin position="384"/>
        <end position="398"/>
    </location>
</feature>
<reference evidence="13 14" key="1">
    <citation type="submission" date="2015-12" db="EMBL/GenBank/DDBJ databases">
        <title>The genome of Folsomia candida.</title>
        <authorList>
            <person name="Faddeeva A."/>
            <person name="Derks M.F."/>
            <person name="Anvar Y."/>
            <person name="Smit S."/>
            <person name="Van Straalen N."/>
            <person name="Roelofs D."/>
        </authorList>
    </citation>
    <scope>NUCLEOTIDE SEQUENCE [LARGE SCALE GENOMIC DNA]</scope>
    <source>
        <strain evidence="13 14">VU population</strain>
        <tissue evidence="13">Whole body</tissue>
    </source>
</reference>
<dbReference type="InterPro" id="IPR024785">
    <property type="entry name" value="TORC_C"/>
</dbReference>
<accession>A0A226EV61</accession>
<comment type="caution">
    <text evidence="13">The sequence shown here is derived from an EMBL/GenBank/DDBJ whole genome shotgun (WGS) entry which is preliminary data.</text>
</comment>
<name>A0A226EV61_FOLCA</name>
<dbReference type="PANTHER" id="PTHR13589:SF15">
    <property type="entry name" value="CREB-REGULATED TRANSCRIPTION COACTIVATOR, ISOFORM B"/>
    <property type="match status" value="1"/>
</dbReference>
<dbReference type="GO" id="GO:0045944">
    <property type="term" value="P:positive regulation of transcription by RNA polymerase II"/>
    <property type="evidence" value="ECO:0007669"/>
    <property type="project" value="TreeGrafter"/>
</dbReference>
<dbReference type="AlphaFoldDB" id="A0A226EV61"/>
<evidence type="ECO:0000256" key="7">
    <source>
        <dbReference type="ARBA" id="ARBA00023159"/>
    </source>
</evidence>
<evidence type="ECO:0000259" key="11">
    <source>
        <dbReference type="Pfam" id="PF12884"/>
    </source>
</evidence>
<evidence type="ECO:0000256" key="5">
    <source>
        <dbReference type="ARBA" id="ARBA00022553"/>
    </source>
</evidence>
<evidence type="ECO:0000256" key="9">
    <source>
        <dbReference type="ARBA" id="ARBA00023242"/>
    </source>
</evidence>
<evidence type="ECO:0000313" key="13">
    <source>
        <dbReference type="EMBL" id="OXA61419.1"/>
    </source>
</evidence>
<evidence type="ECO:0000256" key="2">
    <source>
        <dbReference type="ARBA" id="ARBA00004496"/>
    </source>
</evidence>
<dbReference type="InterPro" id="IPR024786">
    <property type="entry name" value="TORC"/>
</dbReference>
<evidence type="ECO:0000256" key="6">
    <source>
        <dbReference type="ARBA" id="ARBA00023015"/>
    </source>
</evidence>
<dbReference type="STRING" id="158441.A0A226EV61"/>
<keyword evidence="9" id="KW-0539">Nucleus</keyword>
<feature type="domain" description="Transducer of regulated CREB activity N-terminal" evidence="11">
    <location>
        <begin position="4"/>
        <end position="37"/>
    </location>
</feature>
<feature type="compositionally biased region" description="Polar residues" evidence="10">
    <location>
        <begin position="263"/>
        <end position="279"/>
    </location>
</feature>
<keyword evidence="8" id="KW-0804">Transcription</keyword>
<feature type="compositionally biased region" description="Low complexity" evidence="10">
    <location>
        <begin position="463"/>
        <end position="479"/>
    </location>
</feature>
<feature type="compositionally biased region" description="Low complexity" evidence="10">
    <location>
        <begin position="182"/>
        <end position="195"/>
    </location>
</feature>
<evidence type="ECO:0000256" key="10">
    <source>
        <dbReference type="SAM" id="MobiDB-lite"/>
    </source>
</evidence>
<protein>
    <submittedName>
        <fullName evidence="13">CREB-regulated transcription coactivator 1</fullName>
    </submittedName>
</protein>
<dbReference type="Pfam" id="PF12886">
    <property type="entry name" value="TORC_C"/>
    <property type="match status" value="1"/>
</dbReference>
<feature type="region of interest" description="Disordered" evidence="10">
    <location>
        <begin position="460"/>
        <end position="482"/>
    </location>
</feature>
<evidence type="ECO:0000256" key="1">
    <source>
        <dbReference type="ARBA" id="ARBA00004123"/>
    </source>
</evidence>
<dbReference type="OMA" id="DWPKFAQ"/>
<gene>
    <name evidence="13" type="ORF">Fcan01_02829</name>
</gene>
<sequence>MAGNPRKFSEKIALHTQKQAEETAAFEQIMKEVTEVATRTSGGGPPTTPKAIKQPQQNLLPITSNMNCRSLPNVHAMSSHHDKGQQGGHFNPKMGSPRASRGNSIGPVKNHPRSRTDHSPYASPPSATMLTGSMTGGNSSGSNLYSSMMYQNSPSYLIPPSDGPWRRANSDSALHSLIIPSVVPDSSEESSNNSNDPRDNYGYGGLLGHSPKHNDSSSVIPNTVGDGPSLLEISSSVPSGSLPDLTSFQFTPPLQQPIDPEDSQLTNSPYSTSPLSLTYSPGGSPNPPPHSNNSQQQGINNQRSPHGHPHHQQQQQSQQQQSPHNQQNNQSQQQNILDNSINSAFQFTSAENNMLTAYRCPPRPSPQNSPSPFRSQSPLDGQLSGPSSPAAQPQMQNSAESFYLSQQANALQQHFEQISMGSPAPPRTSSNWQGGGMVNNSPYYYNTGQAQIQTGATAGITAQQSPQHHQPQTPQTPSSIPDIIFTGNLSSQRNFYSTQLSDHITLRIEFLGTDFDVRSSEPFDDLLATEAAAAQALREGLGSLDMDGFNMLADPDLVPLDPSAEDSFRLDRL</sequence>
<feature type="compositionally biased region" description="Polar residues" evidence="10">
    <location>
        <begin position="232"/>
        <end position="253"/>
    </location>
</feature>
<comment type="subcellular location">
    <subcellularLocation>
        <location evidence="2">Cytoplasm</location>
    </subcellularLocation>
    <subcellularLocation>
        <location evidence="1">Nucleus</location>
    </subcellularLocation>
</comment>
<feature type="region of interest" description="Disordered" evidence="10">
    <location>
        <begin position="356"/>
        <end position="398"/>
    </location>
</feature>
<feature type="region of interest" description="Disordered" evidence="10">
    <location>
        <begin position="182"/>
        <end position="333"/>
    </location>
</feature>
<keyword evidence="7" id="KW-0010">Activator</keyword>
<dbReference type="GO" id="GO:0008140">
    <property type="term" value="F:cAMP response element binding protein binding"/>
    <property type="evidence" value="ECO:0007669"/>
    <property type="project" value="InterPro"/>
</dbReference>
<evidence type="ECO:0000256" key="3">
    <source>
        <dbReference type="ARBA" id="ARBA00007167"/>
    </source>
</evidence>
<feature type="compositionally biased region" description="Low complexity" evidence="10">
    <location>
        <begin position="291"/>
        <end position="304"/>
    </location>
</feature>
<feature type="compositionally biased region" description="Low complexity" evidence="10">
    <location>
        <begin position="312"/>
        <end position="333"/>
    </location>
</feature>
<keyword evidence="6" id="KW-0805">Transcription regulation</keyword>
<keyword evidence="4" id="KW-0963">Cytoplasm</keyword>
<dbReference type="Proteomes" id="UP000198287">
    <property type="component" value="Unassembled WGS sequence"/>
</dbReference>
<dbReference type="GO" id="GO:0051289">
    <property type="term" value="P:protein homotetramerization"/>
    <property type="evidence" value="ECO:0007669"/>
    <property type="project" value="InterPro"/>
</dbReference>
<evidence type="ECO:0000313" key="14">
    <source>
        <dbReference type="Proteomes" id="UP000198287"/>
    </source>
</evidence>
<feature type="region of interest" description="Disordered" evidence="10">
    <location>
        <begin position="72"/>
        <end position="135"/>
    </location>
</feature>
<keyword evidence="5" id="KW-0597">Phosphoprotein</keyword>
<proteinExistence type="inferred from homology"/>
<evidence type="ECO:0000259" key="12">
    <source>
        <dbReference type="Pfam" id="PF12886"/>
    </source>
</evidence>
<organism evidence="13 14">
    <name type="scientific">Folsomia candida</name>
    <name type="common">Springtail</name>
    <dbReference type="NCBI Taxonomy" id="158441"/>
    <lineage>
        <taxon>Eukaryota</taxon>
        <taxon>Metazoa</taxon>
        <taxon>Ecdysozoa</taxon>
        <taxon>Arthropoda</taxon>
        <taxon>Hexapoda</taxon>
        <taxon>Collembola</taxon>
        <taxon>Entomobryomorpha</taxon>
        <taxon>Isotomoidea</taxon>
        <taxon>Isotomidae</taxon>
        <taxon>Proisotominae</taxon>
        <taxon>Folsomia</taxon>
    </lineage>
</organism>
<dbReference type="PANTHER" id="PTHR13589">
    <property type="entry name" value="CREB-REGULATED TRANSCRIPTION COACTIVATOR"/>
    <property type="match status" value="1"/>
</dbReference>
<dbReference type="GO" id="GO:0005737">
    <property type="term" value="C:cytoplasm"/>
    <property type="evidence" value="ECO:0007669"/>
    <property type="project" value="UniProtKB-SubCell"/>
</dbReference>
<keyword evidence="14" id="KW-1185">Reference proteome</keyword>